<gene>
    <name evidence="3" type="ORF">LVJ77_00445</name>
</gene>
<dbReference type="AlphaFoldDB" id="A0A8T9MUH2"/>
<dbReference type="Proteomes" id="UP000831534">
    <property type="component" value="Chromosome"/>
</dbReference>
<evidence type="ECO:0000313" key="3">
    <source>
        <dbReference type="EMBL" id="UOP04881.1"/>
    </source>
</evidence>
<evidence type="ECO:0000313" key="4">
    <source>
        <dbReference type="Proteomes" id="UP000831534"/>
    </source>
</evidence>
<dbReference type="InterPro" id="IPR019734">
    <property type="entry name" value="TPR_rpt"/>
</dbReference>
<feature type="signal peptide" evidence="2">
    <location>
        <begin position="1"/>
        <end position="20"/>
    </location>
</feature>
<dbReference type="KEGG" id="ckh:LVJ77_00445"/>
<dbReference type="Gene3D" id="1.25.40.10">
    <property type="entry name" value="Tetratricopeptide repeat domain"/>
    <property type="match status" value="1"/>
</dbReference>
<dbReference type="EMBL" id="CP091521">
    <property type="protein sequence ID" value="UOP04881.1"/>
    <property type="molecule type" value="Genomic_DNA"/>
</dbReference>
<organism evidence="3 4">
    <name type="scientific">Conchiformibius kuhniae</name>
    <dbReference type="NCBI Taxonomy" id="211502"/>
    <lineage>
        <taxon>Bacteria</taxon>
        <taxon>Pseudomonadati</taxon>
        <taxon>Pseudomonadota</taxon>
        <taxon>Betaproteobacteria</taxon>
        <taxon>Neisseriales</taxon>
        <taxon>Neisseriaceae</taxon>
        <taxon>Conchiformibius</taxon>
    </lineage>
</organism>
<keyword evidence="4" id="KW-1185">Reference proteome</keyword>
<reference evidence="3" key="1">
    <citation type="journal article" date="2022" name="Res Sq">
        <title>Evolution of multicellular longitudinally dividing oral cavity symbionts (Neisseriaceae).</title>
        <authorList>
            <person name="Nyongesa S."/>
            <person name="Weber P."/>
            <person name="Bernet E."/>
            <person name="Pullido F."/>
            <person name="Nieckarz M."/>
            <person name="Delaby M."/>
            <person name="Nieves C."/>
            <person name="Viehboeck T."/>
            <person name="Krause N."/>
            <person name="Rivera-Millot A."/>
            <person name="Nakamura A."/>
            <person name="Vischer N."/>
            <person name="VanNieuwenhze M."/>
            <person name="Brun Y."/>
            <person name="Cava F."/>
            <person name="Bulgheresi S."/>
            <person name="Veyrier F."/>
        </authorList>
    </citation>
    <scope>NUCLEOTIDE SEQUENCE</scope>
    <source>
        <strain evidence="3">17694</strain>
    </source>
</reference>
<evidence type="ECO:0000256" key="1">
    <source>
        <dbReference type="SAM" id="MobiDB-lite"/>
    </source>
</evidence>
<proteinExistence type="predicted"/>
<dbReference type="Pfam" id="PF13174">
    <property type="entry name" value="TPR_6"/>
    <property type="match status" value="1"/>
</dbReference>
<feature type="chain" id="PRO_5035826816" evidence="2">
    <location>
        <begin position="21"/>
        <end position="325"/>
    </location>
</feature>
<evidence type="ECO:0000256" key="2">
    <source>
        <dbReference type="SAM" id="SignalP"/>
    </source>
</evidence>
<feature type="region of interest" description="Disordered" evidence="1">
    <location>
        <begin position="157"/>
        <end position="182"/>
    </location>
</feature>
<name>A0A8T9MUH2_9NEIS</name>
<accession>A0A8T9MUH2</accession>
<reference evidence="3" key="2">
    <citation type="submission" date="2024-09" db="EMBL/GenBank/DDBJ databases">
        <authorList>
            <person name="Veyrier F.J."/>
        </authorList>
    </citation>
    <scope>NUCLEOTIDE SEQUENCE</scope>
    <source>
        <strain evidence="3">17694</strain>
    </source>
</reference>
<dbReference type="RefSeq" id="WP_051255533.1">
    <property type="nucleotide sequence ID" value="NZ_CP091521.1"/>
</dbReference>
<sequence length="325" mass="35601">MINKSSRLLTLCAITTPLTACVGVAPIGVSSYPAPIRNPVAERLNERPLRPVAVTPQQAASAYAAQAPYRLQPVPSGQVVAVVPPVPAQQVVLQPVARPAVRPVVPPPVPLTASVAATPYNDAVYLEQQKQIHLLTTQNIQLRQQVDYLNERLAQMEHTRSTPPAPVPRPPKKKTPPARKQTAVRIPAENITPDMSAYRSNLPDPTEDNLKLARQQFKRGDYRGVLNTLRGIDGGGNGSTAARHSMYLLLQTNLRLNHCQSVIQIGQRLASRYANSPEAPEALYTVGECQRGLQQQDIARDTWRKLISSYPNSTAARRARALLKN</sequence>
<protein>
    <submittedName>
        <fullName evidence="3">Tol-pal system YbgF family protein</fullName>
    </submittedName>
</protein>
<keyword evidence="2" id="KW-0732">Signal</keyword>
<dbReference type="InterPro" id="IPR011990">
    <property type="entry name" value="TPR-like_helical_dom_sf"/>
</dbReference>